<reference evidence="2" key="1">
    <citation type="submission" date="2016-03" db="EMBL/GenBank/DDBJ databases">
        <authorList>
            <person name="Guldener U."/>
        </authorList>
    </citation>
    <scope>NUCLEOTIDE SEQUENCE [LARGE SCALE GENOMIC DNA]</scope>
    <source>
        <strain evidence="2">04CH-RAC-A.6.1</strain>
    </source>
</reference>
<gene>
    <name evidence="1" type="ORF">RAG0_03047</name>
</gene>
<dbReference type="EMBL" id="FJUX01000012">
    <property type="protein sequence ID" value="CZS92470.1"/>
    <property type="molecule type" value="Genomic_DNA"/>
</dbReference>
<evidence type="ECO:0000313" key="1">
    <source>
        <dbReference type="EMBL" id="CZS92470.1"/>
    </source>
</evidence>
<name>A0A1E1K3M1_9HELO</name>
<dbReference type="AlphaFoldDB" id="A0A1E1K3M1"/>
<evidence type="ECO:0000313" key="2">
    <source>
        <dbReference type="Proteomes" id="UP000178912"/>
    </source>
</evidence>
<keyword evidence="2" id="KW-1185">Reference proteome</keyword>
<organism evidence="1 2">
    <name type="scientific">Rhynchosporium agropyri</name>
    <dbReference type="NCBI Taxonomy" id="914238"/>
    <lineage>
        <taxon>Eukaryota</taxon>
        <taxon>Fungi</taxon>
        <taxon>Dikarya</taxon>
        <taxon>Ascomycota</taxon>
        <taxon>Pezizomycotina</taxon>
        <taxon>Leotiomycetes</taxon>
        <taxon>Helotiales</taxon>
        <taxon>Ploettnerulaceae</taxon>
        <taxon>Rhynchosporium</taxon>
    </lineage>
</organism>
<protein>
    <submittedName>
        <fullName evidence="1">Uncharacterized protein</fullName>
    </submittedName>
</protein>
<dbReference type="Proteomes" id="UP000178912">
    <property type="component" value="Unassembled WGS sequence"/>
</dbReference>
<dbReference type="OrthoDB" id="3251507at2759"/>
<sequence length="349" mass="39304">MNRRLEKARDAEDRLKSRFYEPLVLLHLLDRNGELRISRCPSGDRVADHLQLPELRRTFLDQLAHVCDHVKGGETVTAIGLQAQPCGVTFWVTSNTSFTAKGASFLQGVLSTLQSLAISPSDTSTASTENDLAQRCIDFNLQRIKGYYTLLQRPLKQCLAFLKSSEELEERLEKFRSFGDDLPTLCRFTYEQRHSQNMRRLQKHIGDSLPEMGTAESRRQNLIVTRHYIGRLGSHLRAARIRRVAGQRMPDLFENVTVRIWPSPKSPSLPPPTDQLTTLGGIIKRMLPKDSEELARYQEALASLLVVANQRAIAATTTFVFIQAALCGPPPMEFDISIGAPQILLIRQG</sequence>
<proteinExistence type="predicted"/>
<dbReference type="PANTHER" id="PTHR42037">
    <property type="match status" value="1"/>
</dbReference>
<accession>A0A1E1K3M1</accession>
<dbReference type="PANTHER" id="PTHR42037:SF1">
    <property type="match status" value="1"/>
</dbReference>